<organism evidence="3 4">
    <name type="scientific">Nepenthes gracilis</name>
    <name type="common">Slender pitcher plant</name>
    <dbReference type="NCBI Taxonomy" id="150966"/>
    <lineage>
        <taxon>Eukaryota</taxon>
        <taxon>Viridiplantae</taxon>
        <taxon>Streptophyta</taxon>
        <taxon>Embryophyta</taxon>
        <taxon>Tracheophyta</taxon>
        <taxon>Spermatophyta</taxon>
        <taxon>Magnoliopsida</taxon>
        <taxon>eudicotyledons</taxon>
        <taxon>Gunneridae</taxon>
        <taxon>Pentapetalae</taxon>
        <taxon>Caryophyllales</taxon>
        <taxon>Nepenthaceae</taxon>
        <taxon>Nepenthes</taxon>
    </lineage>
</organism>
<dbReference type="AlphaFoldDB" id="A0AAD3XZH4"/>
<feature type="transmembrane region" description="Helical" evidence="2">
    <location>
        <begin position="122"/>
        <end position="144"/>
    </location>
</feature>
<dbReference type="EMBL" id="BSYO01000024">
    <property type="protein sequence ID" value="GMH22019.1"/>
    <property type="molecule type" value="Genomic_DNA"/>
</dbReference>
<keyword evidence="2" id="KW-0472">Membrane</keyword>
<feature type="transmembrane region" description="Helical" evidence="2">
    <location>
        <begin position="176"/>
        <end position="194"/>
    </location>
</feature>
<sequence length="495" mass="56483">MKPQPLICTLSCPKTHHRPRLLLTPSSLLLRTSQAVPARLMLRMDFASDHACLFLCLTFSDHLTDSAYLLSVLAALKLMFIKDVVTRTGRGSRRKVEAVQPAAVAPVHGDRRIRPRQKRIKVLGLPLWIWMVVPALYIVSYRYISLLGECTVKKLSLTMIEDKYDVVYYLDGLGRSGYNLIVCVVILLAWELYFRSPRNGLRRYRVSEKALDIGTWTAVSLLVGAFLVLVKNALILSWESHAIYSRIAGNIRKVGLQLYFLGLAHDLNVDIFSPDKGIPKKADNITNSDTDEENSDTDEENSATEELPTYRKKHMAQCFIKVTKLCSRNYDPIPNKIRKRWRKFKKDDSDYITEESMRENLQDHKIPVNDMEINGWFKQLRDADKLKFNSDSSSTGEIDYSTFEGWMAQERHLILNSTGPQLLETSQPRTASSQTLQFLYSSSAFQHSPLETNDALAHCVPMMTNRHDPDHRKTEALPDQTFKSSRCQVVGSTRP</sequence>
<feature type="region of interest" description="Disordered" evidence="1">
    <location>
        <begin position="282"/>
        <end position="307"/>
    </location>
</feature>
<evidence type="ECO:0000313" key="4">
    <source>
        <dbReference type="Proteomes" id="UP001279734"/>
    </source>
</evidence>
<evidence type="ECO:0000313" key="3">
    <source>
        <dbReference type="EMBL" id="GMH22019.1"/>
    </source>
</evidence>
<reference evidence="3" key="1">
    <citation type="submission" date="2023-05" db="EMBL/GenBank/DDBJ databases">
        <title>Nepenthes gracilis genome sequencing.</title>
        <authorList>
            <person name="Fukushima K."/>
        </authorList>
    </citation>
    <scope>NUCLEOTIDE SEQUENCE</scope>
    <source>
        <strain evidence="3">SING2019-196</strain>
    </source>
</reference>
<gene>
    <name evidence="3" type="ORF">Nepgr_023862</name>
</gene>
<accession>A0AAD3XZH4</accession>
<feature type="compositionally biased region" description="Acidic residues" evidence="1">
    <location>
        <begin position="289"/>
        <end position="303"/>
    </location>
</feature>
<dbReference type="Gene3D" id="1.10.238.10">
    <property type="entry name" value="EF-hand"/>
    <property type="match status" value="1"/>
</dbReference>
<dbReference type="Proteomes" id="UP001279734">
    <property type="component" value="Unassembled WGS sequence"/>
</dbReference>
<dbReference type="SUPFAM" id="SSF47473">
    <property type="entry name" value="EF-hand"/>
    <property type="match status" value="1"/>
</dbReference>
<keyword evidence="2" id="KW-1133">Transmembrane helix</keyword>
<protein>
    <submittedName>
        <fullName evidence="3">Uncharacterized protein</fullName>
    </submittedName>
</protein>
<evidence type="ECO:0000256" key="2">
    <source>
        <dbReference type="SAM" id="Phobius"/>
    </source>
</evidence>
<keyword evidence="4" id="KW-1185">Reference proteome</keyword>
<comment type="caution">
    <text evidence="3">The sequence shown here is derived from an EMBL/GenBank/DDBJ whole genome shotgun (WGS) entry which is preliminary data.</text>
</comment>
<proteinExistence type="predicted"/>
<dbReference type="InterPro" id="IPR011992">
    <property type="entry name" value="EF-hand-dom_pair"/>
</dbReference>
<name>A0AAD3XZH4_NEPGR</name>
<keyword evidence="2" id="KW-0812">Transmembrane</keyword>
<evidence type="ECO:0000256" key="1">
    <source>
        <dbReference type="SAM" id="MobiDB-lite"/>
    </source>
</evidence>
<feature type="transmembrane region" description="Helical" evidence="2">
    <location>
        <begin position="215"/>
        <end position="238"/>
    </location>
</feature>